<evidence type="ECO:0000256" key="8">
    <source>
        <dbReference type="ARBA" id="ARBA00023306"/>
    </source>
</evidence>
<keyword evidence="7" id="KW-0175">Coiled coil</keyword>
<keyword evidence="4" id="KW-0132">Cell division</keyword>
<comment type="subcellular location">
    <subcellularLocation>
        <location evidence="1">Chromosome</location>
        <location evidence="1">Centromere</location>
        <location evidence="1">Kinetochore</location>
    </subcellularLocation>
</comment>
<evidence type="ECO:0000256" key="4">
    <source>
        <dbReference type="ARBA" id="ARBA00022618"/>
    </source>
</evidence>
<evidence type="ECO:0000256" key="10">
    <source>
        <dbReference type="SAM" id="MobiDB-lite"/>
    </source>
</evidence>
<evidence type="ECO:0000256" key="6">
    <source>
        <dbReference type="ARBA" id="ARBA00022838"/>
    </source>
</evidence>
<feature type="region of interest" description="Disordered" evidence="10">
    <location>
        <begin position="351"/>
        <end position="385"/>
    </location>
</feature>
<proteinExistence type="inferred from homology"/>
<dbReference type="GO" id="GO:0000070">
    <property type="term" value="P:mitotic sister chromatid segregation"/>
    <property type="evidence" value="ECO:0007669"/>
    <property type="project" value="TreeGrafter"/>
</dbReference>
<dbReference type="PANTHER" id="PTHR14527">
    <property type="entry name" value="PROTEIN MIS12 HOMOLOG"/>
    <property type="match status" value="1"/>
</dbReference>
<feature type="compositionally biased region" description="Basic and acidic residues" evidence="10">
    <location>
        <begin position="352"/>
        <end position="372"/>
    </location>
</feature>
<evidence type="ECO:0000256" key="2">
    <source>
        <dbReference type="ARBA" id="ARBA00008643"/>
    </source>
</evidence>
<keyword evidence="6" id="KW-0995">Kinetochore</keyword>
<accession>A0A6A5TBU7</accession>
<sequence>MANLKQQENMLLTEHFSWPPISLLDDIINTINEVLYRCTDTFETGLLSADPALLGFADLYASTSRTPEKDEDGNDVYPEAKLEIEEGTVKLETLMENAVDKNFDRLEIWCLRNVLCLPREEGVGEWMRLGGYENLQIPSKDNTLTPEALQALRRKLVETRKLHTALLAEKTRNEAQIARLRALLQPPPTSTTTAPKRESTSPSKPSNPPIDSKAAPFAFLTHTQAAKDLGIQPLPLHTSTVPPSSSAAPDPRTQPLTTHTTFTTSQLPYLRQLLASLKPHLATAALPTSKAKGEEWARERSVYVESQSKRALERRGVDTRDGVEGGGVLEGGRLRVEEVRGLEGIVGALGRGRKEERGSAEGEMEGMEREGDTGAGAEGDEMDTT</sequence>
<feature type="compositionally biased region" description="Low complexity" evidence="10">
    <location>
        <begin position="242"/>
        <end position="257"/>
    </location>
</feature>
<evidence type="ECO:0000313" key="11">
    <source>
        <dbReference type="EMBL" id="KAF1950061.1"/>
    </source>
</evidence>
<dbReference type="Pfam" id="PF05859">
    <property type="entry name" value="Mis12"/>
    <property type="match status" value="1"/>
</dbReference>
<evidence type="ECO:0008006" key="13">
    <source>
        <dbReference type="Google" id="ProtNLM"/>
    </source>
</evidence>
<dbReference type="Proteomes" id="UP000800035">
    <property type="component" value="Unassembled WGS sequence"/>
</dbReference>
<evidence type="ECO:0000256" key="9">
    <source>
        <dbReference type="ARBA" id="ARBA00023328"/>
    </source>
</evidence>
<dbReference type="InterPro" id="IPR008685">
    <property type="entry name" value="Centromere_Mis12"/>
</dbReference>
<evidence type="ECO:0000256" key="3">
    <source>
        <dbReference type="ARBA" id="ARBA00022454"/>
    </source>
</evidence>
<keyword evidence="9" id="KW-0137">Centromere</keyword>
<dbReference type="OrthoDB" id="1884855at2759"/>
<dbReference type="EMBL" id="ML977029">
    <property type="protein sequence ID" value="KAF1950061.1"/>
    <property type="molecule type" value="Genomic_DNA"/>
</dbReference>
<dbReference type="GO" id="GO:0005634">
    <property type="term" value="C:nucleus"/>
    <property type="evidence" value="ECO:0007669"/>
    <property type="project" value="InterPro"/>
</dbReference>
<keyword evidence="8" id="KW-0131">Cell cycle</keyword>
<dbReference type="GO" id="GO:0000444">
    <property type="term" value="C:MIS12/MIND type complex"/>
    <property type="evidence" value="ECO:0007669"/>
    <property type="project" value="TreeGrafter"/>
</dbReference>
<keyword evidence="5" id="KW-0498">Mitosis</keyword>
<feature type="region of interest" description="Disordered" evidence="10">
    <location>
        <begin position="180"/>
        <end position="214"/>
    </location>
</feature>
<evidence type="ECO:0000256" key="7">
    <source>
        <dbReference type="ARBA" id="ARBA00023054"/>
    </source>
</evidence>
<evidence type="ECO:0000313" key="12">
    <source>
        <dbReference type="Proteomes" id="UP000800035"/>
    </source>
</evidence>
<feature type="region of interest" description="Disordered" evidence="10">
    <location>
        <begin position="233"/>
        <end position="257"/>
    </location>
</feature>
<gene>
    <name evidence="11" type="ORF">CC80DRAFT_529131</name>
</gene>
<dbReference type="GO" id="GO:0051301">
    <property type="term" value="P:cell division"/>
    <property type="evidence" value="ECO:0007669"/>
    <property type="project" value="UniProtKB-KW"/>
</dbReference>
<organism evidence="11 12">
    <name type="scientific">Byssothecium circinans</name>
    <dbReference type="NCBI Taxonomy" id="147558"/>
    <lineage>
        <taxon>Eukaryota</taxon>
        <taxon>Fungi</taxon>
        <taxon>Dikarya</taxon>
        <taxon>Ascomycota</taxon>
        <taxon>Pezizomycotina</taxon>
        <taxon>Dothideomycetes</taxon>
        <taxon>Pleosporomycetidae</taxon>
        <taxon>Pleosporales</taxon>
        <taxon>Massarineae</taxon>
        <taxon>Massarinaceae</taxon>
        <taxon>Byssothecium</taxon>
    </lineage>
</organism>
<evidence type="ECO:0000256" key="1">
    <source>
        <dbReference type="ARBA" id="ARBA00004629"/>
    </source>
</evidence>
<keyword evidence="12" id="KW-1185">Reference proteome</keyword>
<feature type="compositionally biased region" description="Polar residues" evidence="10">
    <location>
        <begin position="190"/>
        <end position="204"/>
    </location>
</feature>
<protein>
    <recommendedName>
        <fullName evidence="13">Mis12-domain-containing protein</fullName>
    </recommendedName>
</protein>
<dbReference type="PANTHER" id="PTHR14527:SF2">
    <property type="entry name" value="PROTEIN MIS12 HOMOLOG"/>
    <property type="match status" value="1"/>
</dbReference>
<keyword evidence="3" id="KW-0158">Chromosome</keyword>
<dbReference type="GO" id="GO:0051382">
    <property type="term" value="P:kinetochore assembly"/>
    <property type="evidence" value="ECO:0007669"/>
    <property type="project" value="TreeGrafter"/>
</dbReference>
<comment type="similarity">
    <text evidence="2">Belongs to the mis12 family.</text>
</comment>
<evidence type="ECO:0000256" key="5">
    <source>
        <dbReference type="ARBA" id="ARBA00022776"/>
    </source>
</evidence>
<reference evidence="11" key="1">
    <citation type="journal article" date="2020" name="Stud. Mycol.">
        <title>101 Dothideomycetes genomes: a test case for predicting lifestyles and emergence of pathogens.</title>
        <authorList>
            <person name="Haridas S."/>
            <person name="Albert R."/>
            <person name="Binder M."/>
            <person name="Bloem J."/>
            <person name="Labutti K."/>
            <person name="Salamov A."/>
            <person name="Andreopoulos B."/>
            <person name="Baker S."/>
            <person name="Barry K."/>
            <person name="Bills G."/>
            <person name="Bluhm B."/>
            <person name="Cannon C."/>
            <person name="Castanera R."/>
            <person name="Culley D."/>
            <person name="Daum C."/>
            <person name="Ezra D."/>
            <person name="Gonzalez J."/>
            <person name="Henrissat B."/>
            <person name="Kuo A."/>
            <person name="Liang C."/>
            <person name="Lipzen A."/>
            <person name="Lutzoni F."/>
            <person name="Magnuson J."/>
            <person name="Mondo S."/>
            <person name="Nolan M."/>
            <person name="Ohm R."/>
            <person name="Pangilinan J."/>
            <person name="Park H.-J."/>
            <person name="Ramirez L."/>
            <person name="Alfaro M."/>
            <person name="Sun H."/>
            <person name="Tritt A."/>
            <person name="Yoshinaga Y."/>
            <person name="Zwiers L.-H."/>
            <person name="Turgeon B."/>
            <person name="Goodwin S."/>
            <person name="Spatafora J."/>
            <person name="Crous P."/>
            <person name="Grigoriev I."/>
        </authorList>
    </citation>
    <scope>NUCLEOTIDE SEQUENCE</scope>
    <source>
        <strain evidence="11">CBS 675.92</strain>
    </source>
</reference>
<dbReference type="AlphaFoldDB" id="A0A6A5TBU7"/>
<name>A0A6A5TBU7_9PLEO</name>